<organism evidence="1">
    <name type="scientific">marine metagenome</name>
    <dbReference type="NCBI Taxonomy" id="408172"/>
    <lineage>
        <taxon>unclassified sequences</taxon>
        <taxon>metagenomes</taxon>
        <taxon>ecological metagenomes</taxon>
    </lineage>
</organism>
<name>A0A382GI77_9ZZZZ</name>
<protein>
    <submittedName>
        <fullName evidence="1">Uncharacterized protein</fullName>
    </submittedName>
</protein>
<sequence>MMGLPKIMIFFAIVLSTILFWAASNVCRYNFALEKHTDILNIVTEELDPTLGNAKVYYYEELNCSDVDLTWDIDRVVKNFQTLNVIIYQELTTDIKGDPNY</sequence>
<gene>
    <name evidence="1" type="ORF">METZ01_LOCUS226745</name>
</gene>
<dbReference type="AlphaFoldDB" id="A0A382GI77"/>
<dbReference type="EMBL" id="UINC01055245">
    <property type="protein sequence ID" value="SVB73891.1"/>
    <property type="molecule type" value="Genomic_DNA"/>
</dbReference>
<accession>A0A382GI77</accession>
<proteinExistence type="predicted"/>
<reference evidence="1" key="1">
    <citation type="submission" date="2018-05" db="EMBL/GenBank/DDBJ databases">
        <authorList>
            <person name="Lanie J.A."/>
            <person name="Ng W.-L."/>
            <person name="Kazmierczak K.M."/>
            <person name="Andrzejewski T.M."/>
            <person name="Davidsen T.M."/>
            <person name="Wayne K.J."/>
            <person name="Tettelin H."/>
            <person name="Glass J.I."/>
            <person name="Rusch D."/>
            <person name="Podicherti R."/>
            <person name="Tsui H.-C.T."/>
            <person name="Winkler M.E."/>
        </authorList>
    </citation>
    <scope>NUCLEOTIDE SEQUENCE</scope>
</reference>
<evidence type="ECO:0000313" key="1">
    <source>
        <dbReference type="EMBL" id="SVB73891.1"/>
    </source>
</evidence>